<accession>A0A6C0AYQ3</accession>
<proteinExistence type="predicted"/>
<evidence type="ECO:0000313" key="1">
    <source>
        <dbReference type="EMBL" id="QHS84926.1"/>
    </source>
</evidence>
<organism evidence="1">
    <name type="scientific">viral metagenome</name>
    <dbReference type="NCBI Taxonomy" id="1070528"/>
    <lineage>
        <taxon>unclassified sequences</taxon>
        <taxon>metagenomes</taxon>
        <taxon>organismal metagenomes</taxon>
    </lineage>
</organism>
<dbReference type="AlphaFoldDB" id="A0A6C0AYQ3"/>
<reference evidence="1" key="1">
    <citation type="journal article" date="2020" name="Nature">
        <title>Giant virus diversity and host interactions through global metagenomics.</title>
        <authorList>
            <person name="Schulz F."/>
            <person name="Roux S."/>
            <person name="Paez-Espino D."/>
            <person name="Jungbluth S."/>
            <person name="Walsh D.A."/>
            <person name="Denef V.J."/>
            <person name="McMahon K.D."/>
            <person name="Konstantinidis K.T."/>
            <person name="Eloe-Fadrosh E.A."/>
            <person name="Kyrpides N.C."/>
            <person name="Woyke T."/>
        </authorList>
    </citation>
    <scope>NUCLEOTIDE SEQUENCE</scope>
    <source>
        <strain evidence="1">GVMAG-M-3300009182-67</strain>
    </source>
</reference>
<sequence>MNLQYFKMMLRIFNTLFLGIISLQLVVLNEKLPDIDNNIHDIKFNLRYITELIEVKNSKDN</sequence>
<name>A0A6C0AYQ3_9ZZZZ</name>
<dbReference type="EMBL" id="MN739039">
    <property type="protein sequence ID" value="QHS84926.1"/>
    <property type="molecule type" value="Genomic_DNA"/>
</dbReference>
<protein>
    <submittedName>
        <fullName evidence="1">Uncharacterized protein</fullName>
    </submittedName>
</protein>